<dbReference type="SUPFAM" id="SSF52172">
    <property type="entry name" value="CheY-like"/>
    <property type="match status" value="1"/>
</dbReference>
<dbReference type="InterPro" id="IPR011006">
    <property type="entry name" value="CheY-like_superfamily"/>
</dbReference>
<evidence type="ECO:0000256" key="3">
    <source>
        <dbReference type="ARBA" id="ARBA00022553"/>
    </source>
</evidence>
<dbReference type="InterPro" id="IPR018062">
    <property type="entry name" value="HTH_AraC-typ_CS"/>
</dbReference>
<dbReference type="SMART" id="SM00342">
    <property type="entry name" value="HTH_ARAC"/>
    <property type="match status" value="1"/>
</dbReference>
<dbReference type="Pfam" id="PF00072">
    <property type="entry name" value="Response_reg"/>
    <property type="match status" value="1"/>
</dbReference>
<keyword evidence="13" id="KW-1185">Reference proteome</keyword>
<dbReference type="InterPro" id="IPR041522">
    <property type="entry name" value="CdaR_GGDEF"/>
</dbReference>
<evidence type="ECO:0000256" key="9">
    <source>
        <dbReference type="SAM" id="Coils"/>
    </source>
</evidence>
<proteinExistence type="predicted"/>
<dbReference type="PANTHER" id="PTHR42713:SF3">
    <property type="entry name" value="TRANSCRIPTIONAL REGULATORY PROTEIN HPTR"/>
    <property type="match status" value="1"/>
</dbReference>
<dbReference type="Gene3D" id="1.10.10.60">
    <property type="entry name" value="Homeodomain-like"/>
    <property type="match status" value="2"/>
</dbReference>
<evidence type="ECO:0000256" key="8">
    <source>
        <dbReference type="PROSITE-ProRule" id="PRU00169"/>
    </source>
</evidence>
<evidence type="ECO:0000313" key="12">
    <source>
        <dbReference type="EMBL" id="QJC51432.1"/>
    </source>
</evidence>
<feature type="modified residue" description="4-aspartylphosphate" evidence="8">
    <location>
        <position position="55"/>
    </location>
</feature>
<dbReference type="InterPro" id="IPR020449">
    <property type="entry name" value="Tscrpt_reg_AraC-type_HTH"/>
</dbReference>
<sequence>MYKLILADDEPIVREGLMNTIDWASHGFELAGDYANGRDALEAVERIRPDLVLTDINMPFMDGLELSARISASHPAVKIIILTGYDQFDYAQQALRMKVYDFILKPITASETRELLDRLRAELDEEKRRKEDVDRLRSQLIQSLPLLRERYLDRLAATGAGSQDAEERLAYFGLPPLQPPLVALLLDYDGGPTGGTEPDRELLRFAGYNIAEEIAALEGAICFRTREERIAVLLSGKPPAELYEQASRIAWSIRREVEHYLGYAMSAAFGRAADRLAELPEAYRSALAALDYRFHYGRDRVLSIVELEGASAPPAASEDWSGSLGAALRTGSPAELRQLFGDFAERLKQSRAPFVSCQLEIQRALVTMLSVLQEMGVDESGLGDSPGSLFAEAHRLPTLDEVGEWLTALAVRGAKAAADGRSRLGRSQIGQALLYIEQNFADERLSLSDISRQALMSTSYFSQMFKQETGETFVEYLTRIRMAKAKELLENTPLKLYEIAARVGYSDPNYFSLAFKKHAGLSPREYREQARGQA</sequence>
<feature type="domain" description="Response regulatory" evidence="11">
    <location>
        <begin position="3"/>
        <end position="120"/>
    </location>
</feature>
<gene>
    <name evidence="12" type="ORF">HGI30_07640</name>
</gene>
<evidence type="ECO:0000256" key="1">
    <source>
        <dbReference type="ARBA" id="ARBA00004496"/>
    </source>
</evidence>
<dbReference type="GO" id="GO:0000160">
    <property type="term" value="P:phosphorelay signal transduction system"/>
    <property type="evidence" value="ECO:0007669"/>
    <property type="project" value="UniProtKB-KW"/>
</dbReference>
<dbReference type="PROSITE" id="PS50110">
    <property type="entry name" value="RESPONSE_REGULATORY"/>
    <property type="match status" value="1"/>
</dbReference>
<feature type="coiled-coil region" evidence="9">
    <location>
        <begin position="109"/>
        <end position="136"/>
    </location>
</feature>
<dbReference type="SMART" id="SM00448">
    <property type="entry name" value="REC"/>
    <property type="match status" value="1"/>
</dbReference>
<dbReference type="PROSITE" id="PS01124">
    <property type="entry name" value="HTH_ARAC_FAMILY_2"/>
    <property type="match status" value="1"/>
</dbReference>
<dbReference type="Gene3D" id="3.40.50.2300">
    <property type="match status" value="1"/>
</dbReference>
<evidence type="ECO:0000256" key="6">
    <source>
        <dbReference type="ARBA" id="ARBA00023125"/>
    </source>
</evidence>
<comment type="subcellular location">
    <subcellularLocation>
        <location evidence="1">Cytoplasm</location>
    </subcellularLocation>
</comment>
<keyword evidence="2" id="KW-0963">Cytoplasm</keyword>
<keyword evidence="4" id="KW-0902">Two-component regulatory system</keyword>
<keyword evidence="3 8" id="KW-0597">Phosphoprotein</keyword>
<dbReference type="Pfam" id="PF12833">
    <property type="entry name" value="HTH_18"/>
    <property type="match status" value="1"/>
</dbReference>
<evidence type="ECO:0000256" key="5">
    <source>
        <dbReference type="ARBA" id="ARBA00023015"/>
    </source>
</evidence>
<evidence type="ECO:0000259" key="11">
    <source>
        <dbReference type="PROSITE" id="PS50110"/>
    </source>
</evidence>
<keyword evidence="5" id="KW-0805">Transcription regulation</keyword>
<accession>A0A6H2GVL4</accession>
<dbReference type="CDD" id="cd17536">
    <property type="entry name" value="REC_YesN-like"/>
    <property type="match status" value="1"/>
</dbReference>
<evidence type="ECO:0000256" key="2">
    <source>
        <dbReference type="ARBA" id="ARBA00022490"/>
    </source>
</evidence>
<evidence type="ECO:0000259" key="10">
    <source>
        <dbReference type="PROSITE" id="PS01124"/>
    </source>
</evidence>
<dbReference type="InterPro" id="IPR051552">
    <property type="entry name" value="HptR"/>
</dbReference>
<dbReference type="InterPro" id="IPR001789">
    <property type="entry name" value="Sig_transdc_resp-reg_receiver"/>
</dbReference>
<evidence type="ECO:0000256" key="7">
    <source>
        <dbReference type="ARBA" id="ARBA00023163"/>
    </source>
</evidence>
<keyword evidence="7" id="KW-0804">Transcription</keyword>
<dbReference type="InterPro" id="IPR018060">
    <property type="entry name" value="HTH_AraC"/>
</dbReference>
<dbReference type="GO" id="GO:0005737">
    <property type="term" value="C:cytoplasm"/>
    <property type="evidence" value="ECO:0007669"/>
    <property type="project" value="UniProtKB-SubCell"/>
</dbReference>
<evidence type="ECO:0000313" key="13">
    <source>
        <dbReference type="Proteomes" id="UP000502136"/>
    </source>
</evidence>
<dbReference type="GO" id="GO:0003700">
    <property type="term" value="F:DNA-binding transcription factor activity"/>
    <property type="evidence" value="ECO:0007669"/>
    <property type="project" value="InterPro"/>
</dbReference>
<dbReference type="PRINTS" id="PR00032">
    <property type="entry name" value="HTHARAC"/>
</dbReference>
<dbReference type="RefSeq" id="WP_168907082.1">
    <property type="nucleotide sequence ID" value="NZ_CP051428.1"/>
</dbReference>
<dbReference type="PANTHER" id="PTHR42713">
    <property type="entry name" value="HISTIDINE KINASE-RELATED"/>
    <property type="match status" value="1"/>
</dbReference>
<dbReference type="InterPro" id="IPR009057">
    <property type="entry name" value="Homeodomain-like_sf"/>
</dbReference>
<keyword evidence="6" id="KW-0238">DNA-binding</keyword>
<organism evidence="12 13">
    <name type="scientific">Paenibacillus albicereus</name>
    <dbReference type="NCBI Taxonomy" id="2726185"/>
    <lineage>
        <taxon>Bacteria</taxon>
        <taxon>Bacillati</taxon>
        <taxon>Bacillota</taxon>
        <taxon>Bacilli</taxon>
        <taxon>Bacillales</taxon>
        <taxon>Paenibacillaceae</taxon>
        <taxon>Paenibacillus</taxon>
    </lineage>
</organism>
<keyword evidence="9" id="KW-0175">Coiled coil</keyword>
<dbReference type="EMBL" id="CP051428">
    <property type="protein sequence ID" value="QJC51432.1"/>
    <property type="molecule type" value="Genomic_DNA"/>
</dbReference>
<dbReference type="AlphaFoldDB" id="A0A6H2GVL4"/>
<dbReference type="PROSITE" id="PS00041">
    <property type="entry name" value="HTH_ARAC_FAMILY_1"/>
    <property type="match status" value="1"/>
</dbReference>
<dbReference type="KEGG" id="palr:HGI30_07640"/>
<feature type="domain" description="HTH araC/xylS-type" evidence="10">
    <location>
        <begin position="430"/>
        <end position="529"/>
    </location>
</feature>
<evidence type="ECO:0000256" key="4">
    <source>
        <dbReference type="ARBA" id="ARBA00023012"/>
    </source>
</evidence>
<name>A0A6H2GVL4_9BACL</name>
<reference evidence="12 13" key="1">
    <citation type="submission" date="2020-04" db="EMBL/GenBank/DDBJ databases">
        <title>Novel Paenibacillus strain UniB2 isolated from commercial digestive syrup.</title>
        <authorList>
            <person name="Thorat V."/>
            <person name="Kirdat K."/>
            <person name="Tiwarekar B."/>
            <person name="Yadav A."/>
        </authorList>
    </citation>
    <scope>NUCLEOTIDE SEQUENCE [LARGE SCALE GENOMIC DNA]</scope>
    <source>
        <strain evidence="12 13">UniB2</strain>
    </source>
</reference>
<dbReference type="Proteomes" id="UP000502136">
    <property type="component" value="Chromosome"/>
</dbReference>
<dbReference type="GO" id="GO:0043565">
    <property type="term" value="F:sequence-specific DNA binding"/>
    <property type="evidence" value="ECO:0007669"/>
    <property type="project" value="InterPro"/>
</dbReference>
<dbReference type="Pfam" id="PF17853">
    <property type="entry name" value="GGDEF_2"/>
    <property type="match status" value="1"/>
</dbReference>
<protein>
    <submittedName>
        <fullName evidence="12">Response regulator transcription factor</fullName>
    </submittedName>
</protein>
<dbReference type="SUPFAM" id="SSF46689">
    <property type="entry name" value="Homeodomain-like"/>
    <property type="match status" value="2"/>
</dbReference>